<protein>
    <submittedName>
        <fullName evidence="3">Uncharacterized protein</fullName>
    </submittedName>
</protein>
<evidence type="ECO:0000313" key="2">
    <source>
        <dbReference type="Proteomes" id="UP000887572"/>
    </source>
</evidence>
<organism evidence="2 3">
    <name type="scientific">Globodera rostochiensis</name>
    <name type="common">Golden nematode worm</name>
    <name type="synonym">Heterodera rostochiensis</name>
    <dbReference type="NCBI Taxonomy" id="31243"/>
    <lineage>
        <taxon>Eukaryota</taxon>
        <taxon>Metazoa</taxon>
        <taxon>Ecdysozoa</taxon>
        <taxon>Nematoda</taxon>
        <taxon>Chromadorea</taxon>
        <taxon>Rhabditida</taxon>
        <taxon>Tylenchina</taxon>
        <taxon>Tylenchomorpha</taxon>
        <taxon>Tylenchoidea</taxon>
        <taxon>Heteroderidae</taxon>
        <taxon>Heteroderinae</taxon>
        <taxon>Globodera</taxon>
    </lineage>
</organism>
<proteinExistence type="predicted"/>
<name>A0A914HCZ2_GLORO</name>
<feature type="region of interest" description="Disordered" evidence="1">
    <location>
        <begin position="1"/>
        <end position="21"/>
    </location>
</feature>
<dbReference type="WBParaSite" id="Gr19_v10_g15974.t1">
    <property type="protein sequence ID" value="Gr19_v10_g15974.t1"/>
    <property type="gene ID" value="Gr19_v10_g15974"/>
</dbReference>
<keyword evidence="2" id="KW-1185">Reference proteome</keyword>
<reference evidence="3" key="1">
    <citation type="submission" date="2022-11" db="UniProtKB">
        <authorList>
            <consortium name="WormBaseParasite"/>
        </authorList>
    </citation>
    <scope>IDENTIFICATION</scope>
</reference>
<evidence type="ECO:0000313" key="3">
    <source>
        <dbReference type="WBParaSite" id="Gr19_v10_g15974.t1"/>
    </source>
</evidence>
<dbReference type="Proteomes" id="UP000887572">
    <property type="component" value="Unplaced"/>
</dbReference>
<dbReference type="AlphaFoldDB" id="A0A914HCZ2"/>
<accession>A0A914HCZ2</accession>
<sequence length="153" mass="17226">MEYVPADLLDEFSEGRGSVTREKRRVEAAAYNDRLAPPEMDFLGRELNSRLRQLAAEEEEEQLRDQEELAQRWNSLRRSIEDNVLEEAGDGQPSAREGQDDEDEQFVPSSTGMDDEGLEEDEQKPPLMVFDAGERPRGQQSTGGGGDVVLLEL</sequence>
<feature type="region of interest" description="Disordered" evidence="1">
    <location>
        <begin position="81"/>
        <end position="153"/>
    </location>
</feature>
<feature type="compositionally biased region" description="Acidic residues" evidence="1">
    <location>
        <begin position="113"/>
        <end position="122"/>
    </location>
</feature>
<evidence type="ECO:0000256" key="1">
    <source>
        <dbReference type="SAM" id="MobiDB-lite"/>
    </source>
</evidence>